<dbReference type="AlphaFoldDB" id="A0A8X8W1I9"/>
<dbReference type="Proteomes" id="UP000298416">
    <property type="component" value="Unassembled WGS sequence"/>
</dbReference>
<reference evidence="1" key="1">
    <citation type="submission" date="2018-01" db="EMBL/GenBank/DDBJ databases">
        <authorList>
            <person name="Mao J.F."/>
        </authorList>
    </citation>
    <scope>NUCLEOTIDE SEQUENCE</scope>
    <source>
        <strain evidence="1">Huo1</strain>
        <tissue evidence="1">Leaf</tissue>
    </source>
</reference>
<evidence type="ECO:0000313" key="1">
    <source>
        <dbReference type="EMBL" id="KAG6386361.1"/>
    </source>
</evidence>
<reference evidence="1" key="2">
    <citation type="submission" date="2020-08" db="EMBL/GenBank/DDBJ databases">
        <title>Plant Genome Project.</title>
        <authorList>
            <person name="Zhang R.-G."/>
        </authorList>
    </citation>
    <scope>NUCLEOTIDE SEQUENCE</scope>
    <source>
        <strain evidence="1">Huo1</strain>
        <tissue evidence="1">Leaf</tissue>
    </source>
</reference>
<dbReference type="EMBL" id="PNBA02000022">
    <property type="protein sequence ID" value="KAG6386361.1"/>
    <property type="molecule type" value="Genomic_DNA"/>
</dbReference>
<name>A0A8X8W1I9_SALSN</name>
<protein>
    <submittedName>
        <fullName evidence="1">Uncharacterized protein</fullName>
    </submittedName>
</protein>
<proteinExistence type="predicted"/>
<evidence type="ECO:0000313" key="2">
    <source>
        <dbReference type="Proteomes" id="UP000298416"/>
    </source>
</evidence>
<gene>
    <name evidence="1" type="ORF">SASPL_155260</name>
</gene>
<organism evidence="1">
    <name type="scientific">Salvia splendens</name>
    <name type="common">Scarlet sage</name>
    <dbReference type="NCBI Taxonomy" id="180675"/>
    <lineage>
        <taxon>Eukaryota</taxon>
        <taxon>Viridiplantae</taxon>
        <taxon>Streptophyta</taxon>
        <taxon>Embryophyta</taxon>
        <taxon>Tracheophyta</taxon>
        <taxon>Spermatophyta</taxon>
        <taxon>Magnoliopsida</taxon>
        <taxon>eudicotyledons</taxon>
        <taxon>Gunneridae</taxon>
        <taxon>Pentapetalae</taxon>
        <taxon>asterids</taxon>
        <taxon>lamiids</taxon>
        <taxon>Lamiales</taxon>
        <taxon>Lamiaceae</taxon>
        <taxon>Nepetoideae</taxon>
        <taxon>Mentheae</taxon>
        <taxon>Salviinae</taxon>
        <taxon>Salvia</taxon>
        <taxon>Salvia subgen. Calosphace</taxon>
        <taxon>core Calosphace</taxon>
    </lineage>
</organism>
<keyword evidence="2" id="KW-1185">Reference proteome</keyword>
<comment type="caution">
    <text evidence="1">The sequence shown here is derived from an EMBL/GenBank/DDBJ whole genome shotgun (WGS) entry which is preliminary data.</text>
</comment>
<sequence>MPSPTTVLDGPDNLARPKFSSFRLFREKPISFDGGGGSPCESGGGRRKASGLFGRSLKERRGDEGSMGLVIDLYLIDQFF</sequence>
<accession>A0A8X8W1I9</accession>